<dbReference type="AlphaFoldDB" id="A0A2P2PRU4"/>
<sequence length="38" mass="4410">MLNPVTLRSKGIRVLEQIYKNTKADSNIETIMKIIKLH</sequence>
<accession>A0A2P2PRU4</accession>
<evidence type="ECO:0000313" key="1">
    <source>
        <dbReference type="EMBL" id="MBX57413.1"/>
    </source>
</evidence>
<organism evidence="1">
    <name type="scientific">Rhizophora mucronata</name>
    <name type="common">Asiatic mangrove</name>
    <dbReference type="NCBI Taxonomy" id="61149"/>
    <lineage>
        <taxon>Eukaryota</taxon>
        <taxon>Viridiplantae</taxon>
        <taxon>Streptophyta</taxon>
        <taxon>Embryophyta</taxon>
        <taxon>Tracheophyta</taxon>
        <taxon>Spermatophyta</taxon>
        <taxon>Magnoliopsida</taxon>
        <taxon>eudicotyledons</taxon>
        <taxon>Gunneridae</taxon>
        <taxon>Pentapetalae</taxon>
        <taxon>rosids</taxon>
        <taxon>fabids</taxon>
        <taxon>Malpighiales</taxon>
        <taxon>Rhizophoraceae</taxon>
        <taxon>Rhizophora</taxon>
    </lineage>
</organism>
<reference evidence="1" key="1">
    <citation type="submission" date="2018-02" db="EMBL/GenBank/DDBJ databases">
        <title>Rhizophora mucronata_Transcriptome.</title>
        <authorList>
            <person name="Meera S.P."/>
            <person name="Sreeshan A."/>
            <person name="Augustine A."/>
        </authorList>
    </citation>
    <scope>NUCLEOTIDE SEQUENCE</scope>
    <source>
        <tissue evidence="1">Leaf</tissue>
    </source>
</reference>
<dbReference type="EMBL" id="GGEC01076929">
    <property type="protein sequence ID" value="MBX57413.1"/>
    <property type="molecule type" value="Transcribed_RNA"/>
</dbReference>
<protein>
    <submittedName>
        <fullName evidence="1">Uncharacterized protein</fullName>
    </submittedName>
</protein>
<name>A0A2P2PRU4_RHIMU</name>
<proteinExistence type="predicted"/>